<comment type="caution">
    <text evidence="3">The sequence shown here is derived from an EMBL/GenBank/DDBJ whole genome shotgun (WGS) entry which is preliminary data.</text>
</comment>
<protein>
    <submittedName>
        <fullName evidence="3">DUF58 domain-containing protein</fullName>
    </submittedName>
</protein>
<keyword evidence="1" id="KW-0472">Membrane</keyword>
<dbReference type="PANTHER" id="PTHR33608:SF3">
    <property type="entry name" value="SLR2013 PROTEIN"/>
    <property type="match status" value="1"/>
</dbReference>
<dbReference type="Pfam" id="PF01882">
    <property type="entry name" value="DUF58"/>
    <property type="match status" value="1"/>
</dbReference>
<dbReference type="EMBL" id="JACEMT010000053">
    <property type="protein sequence ID" value="MBA4503359.1"/>
    <property type="molecule type" value="Genomic_DNA"/>
</dbReference>
<feature type="domain" description="DUF58" evidence="2">
    <location>
        <begin position="212"/>
        <end position="376"/>
    </location>
</feature>
<dbReference type="RefSeq" id="WP_181741073.1">
    <property type="nucleotide sequence ID" value="NZ_JACEMT010000053.1"/>
</dbReference>
<sequence length="448" mass="50431">MIRALLGLLPDKALFKYLLILLALAVVPAGVRVLTSMDASLLADVWWVMFGIAALVALADAVLLYATPRVEARRQLPGNLALGANARIRLEFSNPSARTLRISYMDHYPGSLVTEQLPAEVVLESGQSCQVEYSARPVHRGEAKFGDIVMRIQSPLGLWRLQRSVAAEQAVKVYPNFMALANLNFLDYEQSVAQIGAHLTQRRGSGQEFRQLREYQRGDEIRQIDWKATARQQRLVSREYQDERDQEVMFMLDTGRRMRAMDGELSHFDHSLNALLLTAYIALGAGDAVGVLGFADRCRWVRPVKGRQGINHLLNSLYAVHSSAEASDVVQAADVLMQKQHKRSLVVLVTNLRDDDSGDLQAAVKLLARKHLVMLACLRESYLDEPLPEQPNAEQTLNFCARTLYRDQREQLIRRLRGQGVMIVDAPPQCLHVELIEQYLMLKRAGRL</sequence>
<evidence type="ECO:0000313" key="3">
    <source>
        <dbReference type="EMBL" id="MBA4503359.1"/>
    </source>
</evidence>
<keyword evidence="1" id="KW-1133">Transmembrane helix</keyword>
<reference evidence="3 4" key="1">
    <citation type="submission" date="2020-07" db="EMBL/GenBank/DDBJ databases">
        <title>Bacterium isolated from marien macroalgae.</title>
        <authorList>
            <person name="Zhu K."/>
            <person name="Lu D."/>
            <person name="Du Z."/>
        </authorList>
    </citation>
    <scope>NUCLEOTIDE SEQUENCE [LARGE SCALE GENOMIC DNA]</scope>
    <source>
        <strain evidence="3 4">3-1745</strain>
    </source>
</reference>
<dbReference type="PANTHER" id="PTHR33608">
    <property type="entry name" value="BLL2464 PROTEIN"/>
    <property type="match status" value="1"/>
</dbReference>
<keyword evidence="4" id="KW-1185">Reference proteome</keyword>
<feature type="transmembrane region" description="Helical" evidence="1">
    <location>
        <begin position="46"/>
        <end position="66"/>
    </location>
</feature>
<evidence type="ECO:0000313" key="4">
    <source>
        <dbReference type="Proteomes" id="UP000538931"/>
    </source>
</evidence>
<dbReference type="InterPro" id="IPR036465">
    <property type="entry name" value="vWFA_dom_sf"/>
</dbReference>
<dbReference type="Proteomes" id="UP000538931">
    <property type="component" value="Unassembled WGS sequence"/>
</dbReference>
<gene>
    <name evidence="3" type="ORF">H1S06_13450</name>
</gene>
<dbReference type="InterPro" id="IPR002881">
    <property type="entry name" value="DUF58"/>
</dbReference>
<evidence type="ECO:0000256" key="1">
    <source>
        <dbReference type="SAM" id="Phobius"/>
    </source>
</evidence>
<evidence type="ECO:0000259" key="2">
    <source>
        <dbReference type="Pfam" id="PF01882"/>
    </source>
</evidence>
<proteinExistence type="predicted"/>
<keyword evidence="1" id="KW-0812">Transmembrane</keyword>
<organism evidence="3 4">
    <name type="scientific">Marinobacterium marinum</name>
    <dbReference type="NCBI Taxonomy" id="2756129"/>
    <lineage>
        <taxon>Bacteria</taxon>
        <taxon>Pseudomonadati</taxon>
        <taxon>Pseudomonadota</taxon>
        <taxon>Gammaproteobacteria</taxon>
        <taxon>Oceanospirillales</taxon>
        <taxon>Oceanospirillaceae</taxon>
        <taxon>Marinobacterium</taxon>
    </lineage>
</organism>
<feature type="transmembrane region" description="Helical" evidence="1">
    <location>
        <begin position="14"/>
        <end position="34"/>
    </location>
</feature>
<accession>A0A7W1X072</accession>
<name>A0A7W1X072_9GAMM</name>
<dbReference type="SUPFAM" id="SSF53300">
    <property type="entry name" value="vWA-like"/>
    <property type="match status" value="1"/>
</dbReference>
<dbReference type="AlphaFoldDB" id="A0A7W1X072"/>
<dbReference type="Gene3D" id="3.40.50.410">
    <property type="entry name" value="von Willebrand factor, type A domain"/>
    <property type="match status" value="1"/>
</dbReference>